<evidence type="ECO:0000256" key="2">
    <source>
        <dbReference type="ARBA" id="ARBA00022676"/>
    </source>
</evidence>
<feature type="domain" description="Glycosyltransferase 2-like" evidence="5">
    <location>
        <begin position="46"/>
        <end position="215"/>
    </location>
</feature>
<keyword evidence="2" id="KW-0328">Glycosyltransferase</keyword>
<dbReference type="Gene3D" id="3.90.550.10">
    <property type="entry name" value="Spore Coat Polysaccharide Biosynthesis Protein SpsA, Chain A"/>
    <property type="match status" value="1"/>
</dbReference>
<dbReference type="OrthoDB" id="9800276at2"/>
<comment type="similarity">
    <text evidence="1">Belongs to the glycosyltransferase 2 family.</text>
</comment>
<keyword evidence="4" id="KW-0812">Transmembrane</keyword>
<dbReference type="Proteomes" id="UP000050421">
    <property type="component" value="Unassembled WGS sequence"/>
</dbReference>
<dbReference type="PATRIC" id="fig|1305737.6.peg.511"/>
<evidence type="ECO:0000256" key="1">
    <source>
        <dbReference type="ARBA" id="ARBA00006739"/>
    </source>
</evidence>
<organism evidence="6 7">
    <name type="scientific">Algoriphagus marincola HL-49</name>
    <dbReference type="NCBI Taxonomy" id="1305737"/>
    <lineage>
        <taxon>Bacteria</taxon>
        <taxon>Pseudomonadati</taxon>
        <taxon>Bacteroidota</taxon>
        <taxon>Cytophagia</taxon>
        <taxon>Cytophagales</taxon>
        <taxon>Cyclobacteriaceae</taxon>
        <taxon>Algoriphagus</taxon>
    </lineage>
</organism>
<keyword evidence="3 6" id="KW-0808">Transferase</keyword>
<dbReference type="SUPFAM" id="SSF53448">
    <property type="entry name" value="Nucleotide-diphospho-sugar transferases"/>
    <property type="match status" value="1"/>
</dbReference>
<feature type="transmembrane region" description="Helical" evidence="4">
    <location>
        <begin position="286"/>
        <end position="309"/>
    </location>
</feature>
<gene>
    <name evidence="6" type="ORF">HLUCCX10_00340</name>
</gene>
<dbReference type="STRING" id="1305737.GCA_000526355_03362"/>
<keyword evidence="4" id="KW-1133">Transmembrane helix</keyword>
<dbReference type="PANTHER" id="PTHR43630">
    <property type="entry name" value="POLY-BETA-1,6-N-ACETYL-D-GLUCOSAMINE SYNTHASE"/>
    <property type="match status" value="1"/>
</dbReference>
<dbReference type="InterPro" id="IPR029044">
    <property type="entry name" value="Nucleotide-diphossugar_trans"/>
</dbReference>
<comment type="caution">
    <text evidence="6">The sequence shown here is derived from an EMBL/GenBank/DDBJ whole genome shotgun (WGS) entry which is preliminary data.</text>
</comment>
<reference evidence="6 7" key="1">
    <citation type="submission" date="2015-09" db="EMBL/GenBank/DDBJ databases">
        <title>Identification and resolution of microdiversity through metagenomic sequencing of parallel consortia.</title>
        <authorList>
            <person name="Nelson W.C."/>
            <person name="Romine M.F."/>
            <person name="Lindemann S.R."/>
        </authorList>
    </citation>
    <scope>NUCLEOTIDE SEQUENCE [LARGE SCALE GENOMIC DNA]</scope>
    <source>
        <strain evidence="6">HL-49</strain>
    </source>
</reference>
<dbReference type="GO" id="GO:0016757">
    <property type="term" value="F:glycosyltransferase activity"/>
    <property type="evidence" value="ECO:0007669"/>
    <property type="project" value="UniProtKB-KW"/>
</dbReference>
<dbReference type="EMBL" id="LJXT01000001">
    <property type="protein sequence ID" value="KPQ20197.1"/>
    <property type="molecule type" value="Genomic_DNA"/>
</dbReference>
<feature type="transmembrane region" description="Helical" evidence="4">
    <location>
        <begin position="6"/>
        <end position="25"/>
    </location>
</feature>
<dbReference type="Pfam" id="PF00535">
    <property type="entry name" value="Glycos_transf_2"/>
    <property type="match status" value="1"/>
</dbReference>
<dbReference type="eggNOG" id="COG1215">
    <property type="taxonomic scope" value="Bacteria"/>
</dbReference>
<evidence type="ECO:0000259" key="5">
    <source>
        <dbReference type="Pfam" id="PF00535"/>
    </source>
</evidence>
<sequence length="377" mass="43992">MALLLLWILFGLGIFIQLIYLLPIFGKVAFFKAKPDSNSENTEGVTVLIAAHNEFKNLRRLIPQLFEQDYPNFDVLVINDRSRDRTSRLLEDLMSQYPKLRTVTVKYTPNHVTAKKYALTLGIKVAKNDVILLTDADCIPASDQWIRKMTQPVRNQNMTFSIGYSGYEQQKGFLNRWIQFETLKTALLYLSFAKWKSPFMGVGRNLCYRRSFFMEIKAFKDLWHLEGGDDDLLINRYATGKNTRAVLDTDARTISIPKENWKDYFSQKKRHLNIGKHYLTQDKLKIGWYAFSHLLFWAGAIGLFIYLALEQKWEQIAIVFGIFLMRLLLLAWVFSKANRNLNGQKNPSNTLINDFLYLGYFWILGPISHQSKDIKWN</sequence>
<evidence type="ECO:0000313" key="6">
    <source>
        <dbReference type="EMBL" id="KPQ20197.1"/>
    </source>
</evidence>
<proteinExistence type="inferred from homology"/>
<dbReference type="InterPro" id="IPR001173">
    <property type="entry name" value="Glyco_trans_2-like"/>
</dbReference>
<evidence type="ECO:0000313" key="7">
    <source>
        <dbReference type="Proteomes" id="UP000050421"/>
    </source>
</evidence>
<evidence type="ECO:0000256" key="4">
    <source>
        <dbReference type="SAM" id="Phobius"/>
    </source>
</evidence>
<feature type="transmembrane region" description="Helical" evidence="4">
    <location>
        <begin position="315"/>
        <end position="335"/>
    </location>
</feature>
<keyword evidence="4" id="KW-0472">Membrane</keyword>
<accession>A0A0P8AVQ5</accession>
<dbReference type="PANTHER" id="PTHR43630:SF1">
    <property type="entry name" value="POLY-BETA-1,6-N-ACETYL-D-GLUCOSAMINE SYNTHASE"/>
    <property type="match status" value="1"/>
</dbReference>
<protein>
    <submittedName>
        <fullName evidence="6">Glycosyltransferase</fullName>
    </submittedName>
</protein>
<name>A0A0P8AVQ5_9BACT</name>
<dbReference type="AlphaFoldDB" id="A0A0P8AVQ5"/>
<evidence type="ECO:0000256" key="3">
    <source>
        <dbReference type="ARBA" id="ARBA00022679"/>
    </source>
</evidence>